<organism evidence="1 2">
    <name type="scientific">Capillimicrobium parvum</name>
    <dbReference type="NCBI Taxonomy" id="2884022"/>
    <lineage>
        <taxon>Bacteria</taxon>
        <taxon>Bacillati</taxon>
        <taxon>Actinomycetota</taxon>
        <taxon>Thermoleophilia</taxon>
        <taxon>Solirubrobacterales</taxon>
        <taxon>Capillimicrobiaceae</taxon>
        <taxon>Capillimicrobium</taxon>
    </lineage>
</organism>
<evidence type="ECO:0000313" key="2">
    <source>
        <dbReference type="Proteomes" id="UP001162834"/>
    </source>
</evidence>
<gene>
    <name evidence="1" type="ORF">DSM104329_04828</name>
</gene>
<proteinExistence type="predicted"/>
<evidence type="ECO:0000313" key="1">
    <source>
        <dbReference type="EMBL" id="UGS38402.1"/>
    </source>
</evidence>
<name>A0A9E6Y1C4_9ACTN</name>
<accession>A0A9E6Y1C4</accession>
<sequence>MYACVMSGSALADHAADRLAAELHDLDPDDALILAVLPGDPIGRQAALDYYAAVTTELRRRGWRIETGARHLPDGKTVLAISDPVPPYQEGPG</sequence>
<dbReference type="Proteomes" id="UP001162834">
    <property type="component" value="Chromosome"/>
</dbReference>
<keyword evidence="2" id="KW-1185">Reference proteome</keyword>
<protein>
    <submittedName>
        <fullName evidence="1">Uncharacterized protein</fullName>
    </submittedName>
</protein>
<dbReference type="KEGG" id="sbae:DSM104329_04828"/>
<dbReference type="EMBL" id="CP087164">
    <property type="protein sequence ID" value="UGS38402.1"/>
    <property type="molecule type" value="Genomic_DNA"/>
</dbReference>
<dbReference type="AlphaFoldDB" id="A0A9E6Y1C4"/>
<reference evidence="1" key="1">
    <citation type="journal article" date="2022" name="Int. J. Syst. Evol. Microbiol.">
        <title>Pseudomonas aegrilactucae sp. nov. and Pseudomonas morbosilactucae sp. nov., pathogens causing bacterial rot of lettuce in Japan.</title>
        <authorList>
            <person name="Sawada H."/>
            <person name="Fujikawa T."/>
            <person name="Satou M."/>
        </authorList>
    </citation>
    <scope>NUCLEOTIDE SEQUENCE</scope>
    <source>
        <strain evidence="1">0166_1</strain>
    </source>
</reference>